<keyword evidence="2" id="KW-1185">Reference proteome</keyword>
<dbReference type="EMBL" id="CM056742">
    <property type="protein sequence ID" value="KAJ8679273.1"/>
    <property type="molecule type" value="Genomic_DNA"/>
</dbReference>
<comment type="caution">
    <text evidence="1">The sequence shown here is derived from an EMBL/GenBank/DDBJ whole genome shotgun (WGS) entry which is preliminary data.</text>
</comment>
<protein>
    <submittedName>
        <fullName evidence="1">Uncharacterized protein</fullName>
    </submittedName>
</protein>
<sequence length="718" mass="80902">MDKCKECGCICKQCNRPDIKHSDMHLHVEIENLRRRLVEKDNHIVTMETHFLNEAEKYPNGEVASLKEEVLIWQDKYMRLYESHKRIQKINQNLEDKLLRIVDKCETEKGAFTKDIGTLTRRLADANNTIHQLTQDNEKYKNDVNLAIQLLQCKPSNFIGQKYESLSPEVQVKVKNYLAQKGRSSESSETEVKSITVPISTFPPTAMVYNIAKPVEKPEIVSDDESRPPVDVVSASIMAKVLEDRKKERIFSHHCNTCSCHKSILKIDNGTQTEVEENEGTGNTSNIRSHEVVNRDLRYFKSSKKSSSMHAREKNSRCDNRIDFLSTDDSVIRDTLVCVNEVADAKNFSKRGSSKLPIVGVSDTKNQIDVNSKQKLHKHLSLTNSQDGTATLQNSSSDSTKLSKDTRNLDNQAKIDLINERLWKSNWTNSISSLSSRGKEAQLDVINERVWKSSNSVAKADNFQLEKPLSKVTVIEVRSPDEQSEQTVESTTSPSFSGDSLLISSSDPPSSSSDAQPKRETKLTGPRSCLMRVNPGSNNILLDSVSTYETVLYTSGTSNSNTALVHVPKSTESVRSASVSSEESAAPAHLQRVAQWVDNVSTDRERQQQDQHQSVDERQSSPEEPMISAKKGARQTVDLMTFEGSSDEELRLTLDYECQANISEEMEETYAKLAADLETVGARRLPNPADLDLMTIEKYRREQKRLLRNSSDENNPRT</sequence>
<proteinExistence type="predicted"/>
<name>A0ACC2P849_9HYME</name>
<gene>
    <name evidence="1" type="ORF">QAD02_015060</name>
</gene>
<evidence type="ECO:0000313" key="2">
    <source>
        <dbReference type="Proteomes" id="UP001239111"/>
    </source>
</evidence>
<organism evidence="1 2">
    <name type="scientific">Eretmocerus hayati</name>
    <dbReference type="NCBI Taxonomy" id="131215"/>
    <lineage>
        <taxon>Eukaryota</taxon>
        <taxon>Metazoa</taxon>
        <taxon>Ecdysozoa</taxon>
        <taxon>Arthropoda</taxon>
        <taxon>Hexapoda</taxon>
        <taxon>Insecta</taxon>
        <taxon>Pterygota</taxon>
        <taxon>Neoptera</taxon>
        <taxon>Endopterygota</taxon>
        <taxon>Hymenoptera</taxon>
        <taxon>Apocrita</taxon>
        <taxon>Proctotrupomorpha</taxon>
        <taxon>Chalcidoidea</taxon>
        <taxon>Aphelinidae</taxon>
        <taxon>Aphelininae</taxon>
        <taxon>Eretmocerus</taxon>
    </lineage>
</organism>
<accession>A0ACC2P849</accession>
<reference evidence="1" key="1">
    <citation type="submission" date="2023-04" db="EMBL/GenBank/DDBJ databases">
        <title>A chromosome-level genome assembly of the parasitoid wasp Eretmocerus hayati.</title>
        <authorList>
            <person name="Zhong Y."/>
            <person name="Liu S."/>
            <person name="Liu Y."/>
        </authorList>
    </citation>
    <scope>NUCLEOTIDE SEQUENCE</scope>
    <source>
        <strain evidence="1">ZJU_SS_LIU_2023</strain>
    </source>
</reference>
<dbReference type="Proteomes" id="UP001239111">
    <property type="component" value="Chromosome 2"/>
</dbReference>
<evidence type="ECO:0000313" key="1">
    <source>
        <dbReference type="EMBL" id="KAJ8679273.1"/>
    </source>
</evidence>